<protein>
    <submittedName>
        <fullName evidence="1">Uncharacterized protein</fullName>
    </submittedName>
</protein>
<dbReference type="Proteomes" id="UP000263517">
    <property type="component" value="Unassembled WGS sequence"/>
</dbReference>
<dbReference type="EMBL" id="DNAN01000232">
    <property type="protein sequence ID" value="HAW75410.1"/>
    <property type="molecule type" value="Genomic_DNA"/>
</dbReference>
<dbReference type="AlphaFoldDB" id="A0A350P293"/>
<proteinExistence type="predicted"/>
<reference evidence="1 2" key="1">
    <citation type="journal article" date="2018" name="Nat. Biotechnol.">
        <title>A standardized bacterial taxonomy based on genome phylogeny substantially revises the tree of life.</title>
        <authorList>
            <person name="Parks D.H."/>
            <person name="Chuvochina M."/>
            <person name="Waite D.W."/>
            <person name="Rinke C."/>
            <person name="Skarshewski A."/>
            <person name="Chaumeil P.A."/>
            <person name="Hugenholtz P."/>
        </authorList>
    </citation>
    <scope>NUCLEOTIDE SEQUENCE [LARGE SCALE GENOMIC DNA]</scope>
    <source>
        <strain evidence="1">UBA11978</strain>
    </source>
</reference>
<sequence length="195" mass="22923">MTEQLSPTEKMNWQTLAVMTAHQIEHFFYTNHDMSWRSFIITGFCHWAALEEMLSDEGAPVLFSVSECKRGMEKRWPDHDWPWKFVQRTFESMVETGALKKIKKGNSSRYRVTAKYKESVREYYDTTTKTAELLLANHRVAAAKKELHEMRTRFDTEWKSPGSSDRLGPFPGKNARVIREHIFSSATPFRRPRDK</sequence>
<evidence type="ECO:0000313" key="2">
    <source>
        <dbReference type="Proteomes" id="UP000263517"/>
    </source>
</evidence>
<evidence type="ECO:0000313" key="1">
    <source>
        <dbReference type="EMBL" id="HAW75410.1"/>
    </source>
</evidence>
<accession>A0A350P293</accession>
<comment type="caution">
    <text evidence="1">The sequence shown here is derived from an EMBL/GenBank/DDBJ whole genome shotgun (WGS) entry which is preliminary data.</text>
</comment>
<name>A0A350P293_9ALTE</name>
<gene>
    <name evidence="1" type="ORF">DCW74_06705</name>
</gene>
<organism evidence="1 2">
    <name type="scientific">Alteromonas australica</name>
    <dbReference type="NCBI Taxonomy" id="589873"/>
    <lineage>
        <taxon>Bacteria</taxon>
        <taxon>Pseudomonadati</taxon>
        <taxon>Pseudomonadota</taxon>
        <taxon>Gammaproteobacteria</taxon>
        <taxon>Alteromonadales</taxon>
        <taxon>Alteromonadaceae</taxon>
        <taxon>Alteromonas/Salinimonas group</taxon>
        <taxon>Alteromonas</taxon>
    </lineage>
</organism>